<evidence type="ECO:0000313" key="3">
    <source>
        <dbReference type="EMBL" id="RRT52943.1"/>
    </source>
</evidence>
<reference evidence="3 4" key="1">
    <citation type="journal article" date="2014" name="Agronomy (Basel)">
        <title>A Draft Genome Sequence for Ensete ventricosum, the Drought-Tolerant Tree Against Hunger.</title>
        <authorList>
            <person name="Harrison J."/>
            <person name="Moore K.A."/>
            <person name="Paszkiewicz K."/>
            <person name="Jones T."/>
            <person name="Grant M."/>
            <person name="Ambacheew D."/>
            <person name="Muzemil S."/>
            <person name="Studholme D.J."/>
        </authorList>
    </citation>
    <scope>NUCLEOTIDE SEQUENCE [LARGE SCALE GENOMIC DNA]</scope>
</reference>
<feature type="transmembrane region" description="Helical" evidence="2">
    <location>
        <begin position="131"/>
        <end position="149"/>
    </location>
</feature>
<dbReference type="AlphaFoldDB" id="A0A426YMK6"/>
<dbReference type="Proteomes" id="UP000287651">
    <property type="component" value="Unassembled WGS sequence"/>
</dbReference>
<evidence type="ECO:0000313" key="4">
    <source>
        <dbReference type="Proteomes" id="UP000287651"/>
    </source>
</evidence>
<evidence type="ECO:0000256" key="2">
    <source>
        <dbReference type="SAM" id="Phobius"/>
    </source>
</evidence>
<name>A0A426YMK6_ENSVE</name>
<organism evidence="3 4">
    <name type="scientific">Ensete ventricosum</name>
    <name type="common">Abyssinian banana</name>
    <name type="synonym">Musa ensete</name>
    <dbReference type="NCBI Taxonomy" id="4639"/>
    <lineage>
        <taxon>Eukaryota</taxon>
        <taxon>Viridiplantae</taxon>
        <taxon>Streptophyta</taxon>
        <taxon>Embryophyta</taxon>
        <taxon>Tracheophyta</taxon>
        <taxon>Spermatophyta</taxon>
        <taxon>Magnoliopsida</taxon>
        <taxon>Liliopsida</taxon>
        <taxon>Zingiberales</taxon>
        <taxon>Musaceae</taxon>
        <taxon>Ensete</taxon>
    </lineage>
</organism>
<keyword evidence="2" id="KW-0812">Transmembrane</keyword>
<gene>
    <name evidence="3" type="ORF">B296_00019153</name>
</gene>
<evidence type="ECO:0000256" key="1">
    <source>
        <dbReference type="SAM" id="MobiDB-lite"/>
    </source>
</evidence>
<feature type="region of interest" description="Disordered" evidence="1">
    <location>
        <begin position="67"/>
        <end position="86"/>
    </location>
</feature>
<dbReference type="EMBL" id="AMZH03011398">
    <property type="protein sequence ID" value="RRT52943.1"/>
    <property type="molecule type" value="Genomic_DNA"/>
</dbReference>
<protein>
    <submittedName>
        <fullName evidence="3">Uncharacterized protein</fullName>
    </submittedName>
</protein>
<comment type="caution">
    <text evidence="3">The sequence shown here is derived from an EMBL/GenBank/DDBJ whole genome shotgun (WGS) entry which is preliminary data.</text>
</comment>
<proteinExistence type="predicted"/>
<accession>A0A426YMK6</accession>
<keyword evidence="2" id="KW-1133">Transmembrane helix</keyword>
<keyword evidence="2" id="KW-0472">Membrane</keyword>
<sequence length="175" mass="19769">MGTKEERRNKDGQRVLWHLVRLMTLKWLRTTAAGGSGNRVTTKGRDSGRQRDVTVWEWAAATNLGWSRGRRSSGNKDSRGGQLLRQGRQRSTTWLWQREEEAEEGLATAEADAKRREMVVGGSSRGGRGKMLLFFFSLSFFLPPFFLLVDDSCTKDDYIKMSDAMVMTAMAVTVV</sequence>